<evidence type="ECO:0000313" key="4">
    <source>
        <dbReference type="Proteomes" id="UP000019132"/>
    </source>
</evidence>
<dbReference type="VEuPathDB" id="FungiDB:PYU1_G001898"/>
<dbReference type="AlphaFoldDB" id="K3WAA9"/>
<dbReference type="InterPro" id="IPR005645">
    <property type="entry name" value="FSH-like_dom"/>
</dbReference>
<dbReference type="HOGENOM" id="CLU_051938_2_3_1"/>
<dbReference type="PANTHER" id="PTHR48070:SF6">
    <property type="entry name" value="ESTERASE OVCA2"/>
    <property type="match status" value="1"/>
</dbReference>
<dbReference type="SUPFAM" id="SSF53474">
    <property type="entry name" value="alpha/beta-Hydrolases"/>
    <property type="match status" value="1"/>
</dbReference>
<reference evidence="4" key="1">
    <citation type="journal article" date="2010" name="Genome Biol.">
        <title>Genome sequence of the necrotrophic plant pathogen Pythium ultimum reveals original pathogenicity mechanisms and effector repertoire.</title>
        <authorList>
            <person name="Levesque C.A."/>
            <person name="Brouwer H."/>
            <person name="Cano L."/>
            <person name="Hamilton J.P."/>
            <person name="Holt C."/>
            <person name="Huitema E."/>
            <person name="Raffaele S."/>
            <person name="Robideau G.P."/>
            <person name="Thines M."/>
            <person name="Win J."/>
            <person name="Zerillo M.M."/>
            <person name="Beakes G.W."/>
            <person name="Boore J.L."/>
            <person name="Busam D."/>
            <person name="Dumas B."/>
            <person name="Ferriera S."/>
            <person name="Fuerstenberg S.I."/>
            <person name="Gachon C.M."/>
            <person name="Gaulin E."/>
            <person name="Govers F."/>
            <person name="Grenville-Briggs L."/>
            <person name="Horner N."/>
            <person name="Hostetler J."/>
            <person name="Jiang R.H."/>
            <person name="Johnson J."/>
            <person name="Krajaejun T."/>
            <person name="Lin H."/>
            <person name="Meijer H.J."/>
            <person name="Moore B."/>
            <person name="Morris P."/>
            <person name="Phuntmart V."/>
            <person name="Puiu D."/>
            <person name="Shetty J."/>
            <person name="Stajich J.E."/>
            <person name="Tripathy S."/>
            <person name="Wawra S."/>
            <person name="van West P."/>
            <person name="Whitty B.R."/>
            <person name="Coutinho P.M."/>
            <person name="Henrissat B."/>
            <person name="Martin F."/>
            <person name="Thomas P.D."/>
            <person name="Tyler B.M."/>
            <person name="De Vries R.P."/>
            <person name="Kamoun S."/>
            <person name="Yandell M."/>
            <person name="Tisserat N."/>
            <person name="Buell C.R."/>
        </authorList>
    </citation>
    <scope>NUCLEOTIDE SEQUENCE</scope>
    <source>
        <strain evidence="4">DAOM:BR144</strain>
    </source>
</reference>
<dbReference type="OMA" id="CYSGFIA"/>
<dbReference type="Gene3D" id="3.40.50.1820">
    <property type="entry name" value="alpha/beta hydrolase"/>
    <property type="match status" value="1"/>
</dbReference>
<dbReference type="Proteomes" id="UP000019132">
    <property type="component" value="Unassembled WGS sequence"/>
</dbReference>
<reference evidence="4" key="2">
    <citation type="submission" date="2010-04" db="EMBL/GenBank/DDBJ databases">
        <authorList>
            <person name="Buell R."/>
            <person name="Hamilton J."/>
            <person name="Hostetler J."/>
        </authorList>
    </citation>
    <scope>NUCLEOTIDE SEQUENCE [LARGE SCALE GENOMIC DNA]</scope>
    <source>
        <strain evidence="4">DAOM:BR144</strain>
    </source>
</reference>
<keyword evidence="1" id="KW-0378">Hydrolase</keyword>
<dbReference type="GO" id="GO:0005634">
    <property type="term" value="C:nucleus"/>
    <property type="evidence" value="ECO:0007669"/>
    <property type="project" value="TreeGrafter"/>
</dbReference>
<dbReference type="PANTHER" id="PTHR48070">
    <property type="entry name" value="ESTERASE OVCA2"/>
    <property type="match status" value="1"/>
</dbReference>
<keyword evidence="4" id="KW-1185">Reference proteome</keyword>
<evidence type="ECO:0000256" key="1">
    <source>
        <dbReference type="ARBA" id="ARBA00022801"/>
    </source>
</evidence>
<dbReference type="EMBL" id="GL376634">
    <property type="status" value="NOT_ANNOTATED_CDS"/>
    <property type="molecule type" value="Genomic_DNA"/>
</dbReference>
<dbReference type="InterPro" id="IPR029058">
    <property type="entry name" value="AB_hydrolase_fold"/>
</dbReference>
<dbReference type="eggNOG" id="KOG2551">
    <property type="taxonomic scope" value="Eukaryota"/>
</dbReference>
<dbReference type="STRING" id="431595.K3WAA9"/>
<organism evidence="3 4">
    <name type="scientific">Globisporangium ultimum (strain ATCC 200006 / CBS 805.95 / DAOM BR144)</name>
    <name type="common">Pythium ultimum</name>
    <dbReference type="NCBI Taxonomy" id="431595"/>
    <lineage>
        <taxon>Eukaryota</taxon>
        <taxon>Sar</taxon>
        <taxon>Stramenopiles</taxon>
        <taxon>Oomycota</taxon>
        <taxon>Peronosporomycetes</taxon>
        <taxon>Pythiales</taxon>
        <taxon>Pythiaceae</taxon>
        <taxon>Globisporangium</taxon>
    </lineage>
</organism>
<dbReference type="InterPro" id="IPR050593">
    <property type="entry name" value="LovG"/>
</dbReference>
<sequence>MSAADKIRVLCLHGYRQNASKLRGRISSFRRAFKTNVEFVCVDGPLVVPYEPTSEEHIKSMEESEQGADEEKQQFSWWNYQENENGTHSYSHVEESLEYVAAICREQGPFDGVFGFSQGGMIAHLMLQRHHENPKNSPFAFSFGIFVSSPTSLDPRYGTVDYKLAIPSVHVIGETDVIVAPERCKKLTEGFVDPTVILHDGGHYIRTNKEVKDAIRDLLKKV</sequence>
<dbReference type="Pfam" id="PF03959">
    <property type="entry name" value="FSH1"/>
    <property type="match status" value="1"/>
</dbReference>
<name>K3WAA9_GLOUD</name>
<accession>K3WAA9</accession>
<protein>
    <recommendedName>
        <fullName evidence="2">Serine hydrolase domain-containing protein</fullName>
    </recommendedName>
</protein>
<feature type="domain" description="Serine hydrolase" evidence="2">
    <location>
        <begin position="5"/>
        <end position="214"/>
    </location>
</feature>
<proteinExistence type="predicted"/>
<dbReference type="GO" id="GO:0016787">
    <property type="term" value="F:hydrolase activity"/>
    <property type="evidence" value="ECO:0007669"/>
    <property type="project" value="UniProtKB-KW"/>
</dbReference>
<evidence type="ECO:0000313" key="3">
    <source>
        <dbReference type="EnsemblProtists" id="PYU1_T001900"/>
    </source>
</evidence>
<evidence type="ECO:0000259" key="2">
    <source>
        <dbReference type="Pfam" id="PF03959"/>
    </source>
</evidence>
<dbReference type="EnsemblProtists" id="PYU1_T001900">
    <property type="protein sequence ID" value="PYU1_T001900"/>
    <property type="gene ID" value="PYU1_G001898"/>
</dbReference>
<dbReference type="InParanoid" id="K3WAA9"/>
<dbReference type="GO" id="GO:0005737">
    <property type="term" value="C:cytoplasm"/>
    <property type="evidence" value="ECO:0007669"/>
    <property type="project" value="TreeGrafter"/>
</dbReference>
<reference evidence="3" key="3">
    <citation type="submission" date="2015-02" db="UniProtKB">
        <authorList>
            <consortium name="EnsemblProtists"/>
        </authorList>
    </citation>
    <scope>IDENTIFICATION</scope>
    <source>
        <strain evidence="3">DAOM BR144</strain>
    </source>
</reference>